<dbReference type="InterPro" id="IPR020471">
    <property type="entry name" value="AKR"/>
</dbReference>
<dbReference type="Pfam" id="PF00248">
    <property type="entry name" value="Aldo_ket_red"/>
    <property type="match status" value="1"/>
</dbReference>
<dbReference type="PANTHER" id="PTHR43625:SF40">
    <property type="entry name" value="ALDO-KETO REDUCTASE YAKC [NADP(+)]"/>
    <property type="match status" value="1"/>
</dbReference>
<dbReference type="InterPro" id="IPR050791">
    <property type="entry name" value="Aldo-Keto_reductase"/>
</dbReference>
<dbReference type="OrthoDB" id="37537at2759"/>
<keyword evidence="1" id="KW-0560">Oxidoreductase</keyword>
<dbReference type="PRINTS" id="PR00069">
    <property type="entry name" value="ALDKETRDTASE"/>
</dbReference>
<dbReference type="EMBL" id="KZ805436">
    <property type="protein sequence ID" value="PVH97438.1"/>
    <property type="molecule type" value="Genomic_DNA"/>
</dbReference>
<sequence>MSVITRHLGKNGPAVPAVSVGLMSLGHVYGDAGDLETRLNFLNQMYEIGARHWDAADGYGDVEEVVGEWFSRNPDKRKDIFYATKFGLKFSEGIMTVRNDPDYIHEAIEKSLQRSKTDYIDLYYCHRVDGKNPIEKTVECMAKLQRAGKVRHLGLSAISARTLQRAHSVAPIAAVQVEYGPFSLEIEQKEAPGQESVLETCKQLGVSVVAYSPLGQGFLTGKYRSAADFEDAFRPDRPDFAEGRFEKNLALVKIISQVAKDAGEQGSGSVTNAQVALAWVLRQWEGIVPIPGTRNAERVKENMAAANIALTDEQDSAIREAAQAREHGGQYADYMAALTQKDTPENTCVSG</sequence>
<gene>
    <name evidence="3" type="ORF">DM02DRAFT_616527</name>
</gene>
<reference evidence="3 4" key="1">
    <citation type="journal article" date="2018" name="Sci. Rep.">
        <title>Comparative genomics provides insights into the lifestyle and reveals functional heterogeneity of dark septate endophytic fungi.</title>
        <authorList>
            <person name="Knapp D.G."/>
            <person name="Nemeth J.B."/>
            <person name="Barry K."/>
            <person name="Hainaut M."/>
            <person name="Henrissat B."/>
            <person name="Johnson J."/>
            <person name="Kuo A."/>
            <person name="Lim J.H.P."/>
            <person name="Lipzen A."/>
            <person name="Nolan M."/>
            <person name="Ohm R.A."/>
            <person name="Tamas L."/>
            <person name="Grigoriev I.V."/>
            <person name="Spatafora J.W."/>
            <person name="Nagy L.G."/>
            <person name="Kovacs G.M."/>
        </authorList>
    </citation>
    <scope>NUCLEOTIDE SEQUENCE [LARGE SCALE GENOMIC DNA]</scope>
    <source>
        <strain evidence="3 4">DSE2036</strain>
    </source>
</reference>
<accession>A0A2V1DHC4</accession>
<evidence type="ECO:0000259" key="2">
    <source>
        <dbReference type="Pfam" id="PF00248"/>
    </source>
</evidence>
<dbReference type="InterPro" id="IPR023210">
    <property type="entry name" value="NADP_OxRdtase_dom"/>
</dbReference>
<keyword evidence="4" id="KW-1185">Reference proteome</keyword>
<protein>
    <submittedName>
        <fullName evidence="3">Putative aldo/keto reductase</fullName>
    </submittedName>
</protein>
<dbReference type="SUPFAM" id="SSF51430">
    <property type="entry name" value="NAD(P)-linked oxidoreductase"/>
    <property type="match status" value="1"/>
</dbReference>
<dbReference type="Gene3D" id="3.20.20.100">
    <property type="entry name" value="NADP-dependent oxidoreductase domain"/>
    <property type="match status" value="1"/>
</dbReference>
<evidence type="ECO:0000313" key="4">
    <source>
        <dbReference type="Proteomes" id="UP000244855"/>
    </source>
</evidence>
<evidence type="ECO:0000256" key="1">
    <source>
        <dbReference type="ARBA" id="ARBA00023002"/>
    </source>
</evidence>
<dbReference type="AlphaFoldDB" id="A0A2V1DHC4"/>
<name>A0A2V1DHC4_9PLEO</name>
<dbReference type="GO" id="GO:0016491">
    <property type="term" value="F:oxidoreductase activity"/>
    <property type="evidence" value="ECO:0007669"/>
    <property type="project" value="UniProtKB-KW"/>
</dbReference>
<feature type="domain" description="NADP-dependent oxidoreductase" evidence="2">
    <location>
        <begin position="18"/>
        <end position="321"/>
    </location>
</feature>
<proteinExistence type="predicted"/>
<dbReference type="STRING" id="97972.A0A2V1DHC4"/>
<dbReference type="GO" id="GO:0005737">
    <property type="term" value="C:cytoplasm"/>
    <property type="evidence" value="ECO:0007669"/>
    <property type="project" value="TreeGrafter"/>
</dbReference>
<evidence type="ECO:0000313" key="3">
    <source>
        <dbReference type="EMBL" id="PVH97438.1"/>
    </source>
</evidence>
<dbReference type="InterPro" id="IPR036812">
    <property type="entry name" value="NAD(P)_OxRdtase_dom_sf"/>
</dbReference>
<organism evidence="3 4">
    <name type="scientific">Periconia macrospinosa</name>
    <dbReference type="NCBI Taxonomy" id="97972"/>
    <lineage>
        <taxon>Eukaryota</taxon>
        <taxon>Fungi</taxon>
        <taxon>Dikarya</taxon>
        <taxon>Ascomycota</taxon>
        <taxon>Pezizomycotina</taxon>
        <taxon>Dothideomycetes</taxon>
        <taxon>Pleosporomycetidae</taxon>
        <taxon>Pleosporales</taxon>
        <taxon>Massarineae</taxon>
        <taxon>Periconiaceae</taxon>
        <taxon>Periconia</taxon>
    </lineage>
</organism>
<dbReference type="Proteomes" id="UP000244855">
    <property type="component" value="Unassembled WGS sequence"/>
</dbReference>
<dbReference type="PANTHER" id="PTHR43625">
    <property type="entry name" value="AFLATOXIN B1 ALDEHYDE REDUCTASE"/>
    <property type="match status" value="1"/>
</dbReference>